<dbReference type="OrthoDB" id="9907640at2"/>
<protein>
    <submittedName>
        <fullName evidence="1">Uncharacterized protein</fullName>
    </submittedName>
</protein>
<sequence length="121" mass="13740">MEKMTPNQANSPKNFELVADNTLVAAIPVYNREKTQRMMHPVYGALITVSRESEPDFSVIMPIQPGEYEAAQRLRTLGDLRKWLEERADDDEVAASIWAALQQEVGSLSNHYPVDIRLEKP</sequence>
<keyword evidence="2" id="KW-1185">Reference proteome</keyword>
<dbReference type="EMBL" id="FWWY01000001">
    <property type="protein sequence ID" value="SMC07014.1"/>
    <property type="molecule type" value="Genomic_DNA"/>
</dbReference>
<proteinExistence type="predicted"/>
<dbReference type="Proteomes" id="UP000192660">
    <property type="component" value="Unassembled WGS sequence"/>
</dbReference>
<evidence type="ECO:0000313" key="2">
    <source>
        <dbReference type="Proteomes" id="UP000192660"/>
    </source>
</evidence>
<name>A0A1W1WL23_SULTA</name>
<reference evidence="2" key="1">
    <citation type="submission" date="2017-04" db="EMBL/GenBank/DDBJ databases">
        <authorList>
            <person name="Varghese N."/>
            <person name="Submissions S."/>
        </authorList>
    </citation>
    <scope>NUCLEOTIDE SEQUENCE [LARGE SCALE GENOMIC DNA]</scope>
    <source>
        <strain evidence="2">DSM 9293</strain>
    </source>
</reference>
<accession>A0A1W1WL23</accession>
<dbReference type="AlphaFoldDB" id="A0A1W1WL23"/>
<gene>
    <name evidence="1" type="ORF">SAMN00768000_3155</name>
</gene>
<organism evidence="1 2">
    <name type="scientific">Sulfobacillus thermosulfidooxidans (strain DSM 9293 / VKM B-1269 / AT-1)</name>
    <dbReference type="NCBI Taxonomy" id="929705"/>
    <lineage>
        <taxon>Bacteria</taxon>
        <taxon>Bacillati</taxon>
        <taxon>Bacillota</taxon>
        <taxon>Clostridia</taxon>
        <taxon>Eubacteriales</taxon>
        <taxon>Clostridiales Family XVII. Incertae Sedis</taxon>
        <taxon>Sulfobacillus</taxon>
    </lineage>
</organism>
<evidence type="ECO:0000313" key="1">
    <source>
        <dbReference type="EMBL" id="SMC07014.1"/>
    </source>
</evidence>
<dbReference type="RefSeq" id="WP_020374926.1">
    <property type="nucleotide sequence ID" value="NZ_FWWY01000001.1"/>
</dbReference>